<feature type="transmembrane region" description="Helical" evidence="8">
    <location>
        <begin position="75"/>
        <end position="97"/>
    </location>
</feature>
<feature type="transmembrane region" description="Helical" evidence="8">
    <location>
        <begin position="7"/>
        <end position="25"/>
    </location>
</feature>
<dbReference type="InterPro" id="IPR018107">
    <property type="entry name" value="Na-dicarboxylate_symporter_CS"/>
</dbReference>
<dbReference type="PRINTS" id="PR00173">
    <property type="entry name" value="EDTRNSPORT"/>
</dbReference>
<feature type="transmembrane region" description="Helical" evidence="8">
    <location>
        <begin position="45"/>
        <end position="63"/>
    </location>
</feature>
<keyword evidence="6 8" id="KW-0472">Membrane</keyword>
<comment type="caution">
    <text evidence="9">The sequence shown here is derived from an EMBL/GenBank/DDBJ whole genome shotgun (WGS) entry which is preliminary data.</text>
</comment>
<feature type="transmembrane region" description="Helical" evidence="8">
    <location>
        <begin position="331"/>
        <end position="351"/>
    </location>
</feature>
<gene>
    <name evidence="9" type="ORF">KJ970_16595</name>
</gene>
<dbReference type="SUPFAM" id="SSF118215">
    <property type="entry name" value="Proton glutamate symport protein"/>
    <property type="match status" value="1"/>
</dbReference>
<evidence type="ECO:0000256" key="1">
    <source>
        <dbReference type="ARBA" id="ARBA00004141"/>
    </source>
</evidence>
<keyword evidence="7" id="KW-0325">Glycoprotein</keyword>
<dbReference type="InterPro" id="IPR036458">
    <property type="entry name" value="Na:dicarbo_symporter_sf"/>
</dbReference>
<dbReference type="InterPro" id="IPR001991">
    <property type="entry name" value="Na-dicarboxylate_symporter"/>
</dbReference>
<feature type="transmembrane region" description="Helical" evidence="8">
    <location>
        <begin position="357"/>
        <end position="379"/>
    </location>
</feature>
<keyword evidence="3 8" id="KW-0812">Transmembrane</keyword>
<evidence type="ECO:0000256" key="4">
    <source>
        <dbReference type="ARBA" id="ARBA00022847"/>
    </source>
</evidence>
<evidence type="ECO:0000256" key="5">
    <source>
        <dbReference type="ARBA" id="ARBA00022989"/>
    </source>
</evidence>
<dbReference type="Pfam" id="PF00375">
    <property type="entry name" value="SDF"/>
    <property type="match status" value="1"/>
</dbReference>
<feature type="transmembrane region" description="Helical" evidence="8">
    <location>
        <begin position="143"/>
        <end position="162"/>
    </location>
</feature>
<dbReference type="Gene3D" id="1.10.3860.10">
    <property type="entry name" value="Sodium:dicarboxylate symporter"/>
    <property type="match status" value="1"/>
</dbReference>
<evidence type="ECO:0000256" key="2">
    <source>
        <dbReference type="ARBA" id="ARBA00022448"/>
    </source>
</evidence>
<comment type="subcellular location">
    <subcellularLocation>
        <location evidence="1">Membrane</location>
        <topology evidence="1">Multi-pass membrane protein</topology>
    </subcellularLocation>
</comment>
<dbReference type="GO" id="GO:0015293">
    <property type="term" value="F:symporter activity"/>
    <property type="evidence" value="ECO:0007669"/>
    <property type="project" value="UniProtKB-KW"/>
</dbReference>
<keyword evidence="2" id="KW-0813">Transport</keyword>
<evidence type="ECO:0000313" key="10">
    <source>
        <dbReference type="Proteomes" id="UP000777784"/>
    </source>
</evidence>
<dbReference type="AlphaFoldDB" id="A0A948RYY0"/>
<proteinExistence type="predicted"/>
<sequence length="415" mass="44148">MPGQRWLLPAMLVGIILGAIGGWYFGPQMVSLAWLGQIFLDALKMLIVPLIITSMITGISQLGDIRKVGRTGGTVLIYYFATTGLAVLLGIILVNIIQPGHVGEWAGGEVPEAVRGKEGMGLVVILRSFISPNIVQSMVNMDILPLIIFSLFFGALLTTIEAQKRDTVISFFDGANQAIMKMVHLIMWLAPIGVFSLIGSRLGEAGGGSGFLTEFSRLGRYSLTVIVGLLIHGGIVLPLILYFFAKRNPFHYFIGMARALSTAFSTASSSATLPVTLDCTELNNRVSRRSSLFVLPIGATINMDGTALYESVAAIFIAQATGHHLGFGEQAIIFVTATLAAVGAAGIPQAGLVTMVIVLRAVGLPLEGIGMILAIDWFLDRCRTTVNVWGDAVGAAVVDHLEPTPLPEGSSPPQC</sequence>
<reference evidence="9" key="1">
    <citation type="submission" date="2021-05" db="EMBL/GenBank/DDBJ databases">
        <title>Energy efficiency and biological interactions define the core microbiome of deep oligotrophic groundwater.</title>
        <authorList>
            <person name="Mehrshad M."/>
            <person name="Lopez-Fernandez M."/>
            <person name="Bell E."/>
            <person name="Bernier-Latmani R."/>
            <person name="Bertilsson S."/>
            <person name="Dopson M."/>
        </authorList>
    </citation>
    <scope>NUCLEOTIDE SEQUENCE</scope>
    <source>
        <strain evidence="9">Modern_marine.mb.64</strain>
    </source>
</reference>
<evidence type="ECO:0000256" key="7">
    <source>
        <dbReference type="ARBA" id="ARBA00023180"/>
    </source>
</evidence>
<dbReference type="InterPro" id="IPR050746">
    <property type="entry name" value="DAACS"/>
</dbReference>
<dbReference type="PROSITE" id="PS00714">
    <property type="entry name" value="NA_DICARBOXYL_SYMP_2"/>
    <property type="match status" value="1"/>
</dbReference>
<keyword evidence="4" id="KW-0769">Symport</keyword>
<evidence type="ECO:0000256" key="8">
    <source>
        <dbReference type="SAM" id="Phobius"/>
    </source>
</evidence>
<feature type="transmembrane region" description="Helical" evidence="8">
    <location>
        <begin position="183"/>
        <end position="203"/>
    </location>
</feature>
<evidence type="ECO:0000256" key="3">
    <source>
        <dbReference type="ARBA" id="ARBA00022692"/>
    </source>
</evidence>
<evidence type="ECO:0000256" key="6">
    <source>
        <dbReference type="ARBA" id="ARBA00023136"/>
    </source>
</evidence>
<organism evidence="9 10">
    <name type="scientific">Eiseniibacteriota bacterium</name>
    <dbReference type="NCBI Taxonomy" id="2212470"/>
    <lineage>
        <taxon>Bacteria</taxon>
        <taxon>Candidatus Eiseniibacteriota</taxon>
    </lineage>
</organism>
<dbReference type="PANTHER" id="PTHR11958">
    <property type="entry name" value="SODIUM/DICARBOXYLATE SYMPORTER-RELATED"/>
    <property type="match status" value="1"/>
</dbReference>
<dbReference type="GO" id="GO:1902475">
    <property type="term" value="P:L-alpha-amino acid transmembrane transport"/>
    <property type="evidence" value="ECO:0007669"/>
    <property type="project" value="UniProtKB-ARBA"/>
</dbReference>
<accession>A0A948RYY0</accession>
<keyword evidence="5 8" id="KW-1133">Transmembrane helix</keyword>
<evidence type="ECO:0000313" key="9">
    <source>
        <dbReference type="EMBL" id="MBU2692536.1"/>
    </source>
</evidence>
<dbReference type="PANTHER" id="PTHR11958:SF63">
    <property type="entry name" value="AMINO ACID TRANSPORTER"/>
    <property type="match status" value="1"/>
</dbReference>
<name>A0A948RYY0_UNCEI</name>
<feature type="transmembrane region" description="Helical" evidence="8">
    <location>
        <begin position="223"/>
        <end position="244"/>
    </location>
</feature>
<dbReference type="EMBL" id="JAHJDP010000095">
    <property type="protein sequence ID" value="MBU2692536.1"/>
    <property type="molecule type" value="Genomic_DNA"/>
</dbReference>
<dbReference type="GO" id="GO:0016020">
    <property type="term" value="C:membrane"/>
    <property type="evidence" value="ECO:0007669"/>
    <property type="project" value="UniProtKB-SubCell"/>
</dbReference>
<dbReference type="Proteomes" id="UP000777784">
    <property type="component" value="Unassembled WGS sequence"/>
</dbReference>
<protein>
    <submittedName>
        <fullName evidence="9">Dicarboxylate/amino acid:cation symporter</fullName>
    </submittedName>
</protein>